<protein>
    <submittedName>
        <fullName evidence="3">Uncharacterized protein</fullName>
    </submittedName>
</protein>
<reference evidence="2" key="5">
    <citation type="submission" date="2024-05" db="EMBL/GenBank/DDBJ databases">
        <authorList>
            <person name="Sun Q."/>
            <person name="Zhou Y."/>
        </authorList>
    </citation>
    <scope>NUCLEOTIDE SEQUENCE</scope>
    <source>
        <strain evidence="2">CGMCC 1.12707</strain>
    </source>
</reference>
<evidence type="ECO:0000313" key="2">
    <source>
        <dbReference type="EMBL" id="GGE87869.1"/>
    </source>
</evidence>
<feature type="transmembrane region" description="Helical" evidence="1">
    <location>
        <begin position="75"/>
        <end position="96"/>
    </location>
</feature>
<reference evidence="5" key="4">
    <citation type="journal article" date="2019" name="Int. J. Syst. Evol. Microbiol.">
        <title>The Global Catalogue of Microorganisms (GCM) 10K type strain sequencing project: providing services to taxonomists for standard genome sequencing and annotation.</title>
        <authorList>
            <consortium name="The Broad Institute Genomics Platform"/>
            <consortium name="The Broad Institute Genome Sequencing Center for Infectious Disease"/>
            <person name="Wu L."/>
            <person name="Ma J."/>
        </authorList>
    </citation>
    <scope>NUCLEOTIDE SEQUENCE [LARGE SCALE GENOMIC DNA]</scope>
    <source>
        <strain evidence="5">CGMCC 1.12707</strain>
    </source>
</reference>
<keyword evidence="5" id="KW-1185">Reference proteome</keyword>
<dbReference type="STRING" id="1434701.SAMN05443634_10784"/>
<accession>A0A1M6YXI4</accession>
<reference evidence="3" key="3">
    <citation type="submission" date="2016-11" db="EMBL/GenBank/DDBJ databases">
        <authorList>
            <person name="Jaros S."/>
            <person name="Januszkiewicz K."/>
            <person name="Wedrychowicz H."/>
        </authorList>
    </citation>
    <scope>NUCLEOTIDE SEQUENCE [LARGE SCALE GENOMIC DNA]</scope>
    <source>
        <strain evidence="3">DSM 27989</strain>
    </source>
</reference>
<dbReference type="Proteomes" id="UP000184120">
    <property type="component" value="Unassembled WGS sequence"/>
</dbReference>
<organism evidence="3 4">
    <name type="scientific">Chishuiella changwenlii</name>
    <dbReference type="NCBI Taxonomy" id="1434701"/>
    <lineage>
        <taxon>Bacteria</taxon>
        <taxon>Pseudomonadati</taxon>
        <taxon>Bacteroidota</taxon>
        <taxon>Flavobacteriia</taxon>
        <taxon>Flavobacteriales</taxon>
        <taxon>Weeksellaceae</taxon>
        <taxon>Chishuiella</taxon>
    </lineage>
</organism>
<name>A0A1M6YXI4_9FLAO</name>
<dbReference type="EMBL" id="FRBH01000007">
    <property type="protein sequence ID" value="SHL22958.1"/>
    <property type="molecule type" value="Genomic_DNA"/>
</dbReference>
<proteinExistence type="predicted"/>
<feature type="transmembrane region" description="Helical" evidence="1">
    <location>
        <begin position="46"/>
        <end position="63"/>
    </location>
</feature>
<keyword evidence="1" id="KW-1133">Transmembrane helix</keyword>
<evidence type="ECO:0000256" key="1">
    <source>
        <dbReference type="SAM" id="Phobius"/>
    </source>
</evidence>
<sequence>MNKRLRYIAIIISILFIAWFLLYFLIGDLISLEFSNTNFSRIFPKILTFLASVSVYVLFLLSIKKSSGWSFFNVMKFVLGIVVALIPLLVFEYLSIDNCPTWKMNKKDKKIIYQSVSSASETIRLIEIDCPNANKKTLKTKRVMQITPLFITSSEIDTLKISDKNWKKL</sequence>
<dbReference type="EMBL" id="BMFL01000001">
    <property type="protein sequence ID" value="GGE87869.1"/>
    <property type="molecule type" value="Genomic_DNA"/>
</dbReference>
<evidence type="ECO:0000313" key="3">
    <source>
        <dbReference type="EMBL" id="SHL22958.1"/>
    </source>
</evidence>
<reference evidence="2" key="1">
    <citation type="journal article" date="2014" name="Int. J. Syst. Evol. Microbiol.">
        <title>Complete genome of a new Firmicutes species belonging to the dominant human colonic microbiota ('Ruminococcus bicirculans') reveals two chromosomes and a selective capacity to utilize plant glucans.</title>
        <authorList>
            <consortium name="NISC Comparative Sequencing Program"/>
            <person name="Wegmann U."/>
            <person name="Louis P."/>
            <person name="Goesmann A."/>
            <person name="Henrissat B."/>
            <person name="Duncan S.H."/>
            <person name="Flint H.J."/>
        </authorList>
    </citation>
    <scope>NUCLEOTIDE SEQUENCE</scope>
    <source>
        <strain evidence="2">CGMCC 1.12707</strain>
    </source>
</reference>
<keyword evidence="1" id="KW-0472">Membrane</keyword>
<evidence type="ECO:0000313" key="4">
    <source>
        <dbReference type="Proteomes" id="UP000184120"/>
    </source>
</evidence>
<dbReference type="RefSeq" id="WP_072932205.1">
    <property type="nucleotide sequence ID" value="NZ_BMFL01000001.1"/>
</dbReference>
<dbReference type="AlphaFoldDB" id="A0A1M6YXI4"/>
<dbReference type="Proteomes" id="UP000650994">
    <property type="component" value="Unassembled WGS sequence"/>
</dbReference>
<dbReference type="OrthoDB" id="1439591at2"/>
<reference evidence="4" key="2">
    <citation type="submission" date="2016-11" db="EMBL/GenBank/DDBJ databases">
        <authorList>
            <person name="Varghese N."/>
            <person name="Submissions S."/>
        </authorList>
    </citation>
    <scope>NUCLEOTIDE SEQUENCE [LARGE SCALE GENOMIC DNA]</scope>
    <source>
        <strain evidence="4">DSM 27989</strain>
    </source>
</reference>
<gene>
    <name evidence="2" type="ORF">GCM10010984_01970</name>
    <name evidence="3" type="ORF">SAMN05443634_10784</name>
</gene>
<feature type="transmembrane region" description="Helical" evidence="1">
    <location>
        <begin position="7"/>
        <end position="26"/>
    </location>
</feature>
<evidence type="ECO:0000313" key="5">
    <source>
        <dbReference type="Proteomes" id="UP000650994"/>
    </source>
</evidence>
<keyword evidence="1" id="KW-0812">Transmembrane</keyword>